<organism evidence="2 3">
    <name type="scientific">Brassica rapa subsp. trilocularis</name>
    <dbReference type="NCBI Taxonomy" id="1813537"/>
    <lineage>
        <taxon>Eukaryota</taxon>
        <taxon>Viridiplantae</taxon>
        <taxon>Streptophyta</taxon>
        <taxon>Embryophyta</taxon>
        <taxon>Tracheophyta</taxon>
        <taxon>Spermatophyta</taxon>
        <taxon>Magnoliopsida</taxon>
        <taxon>eudicotyledons</taxon>
        <taxon>Gunneridae</taxon>
        <taxon>Pentapetalae</taxon>
        <taxon>rosids</taxon>
        <taxon>malvids</taxon>
        <taxon>Brassicales</taxon>
        <taxon>Brassicaceae</taxon>
        <taxon>Brassiceae</taxon>
        <taxon>Brassica</taxon>
    </lineage>
</organism>
<name>A0ABQ7LAD0_BRACM</name>
<dbReference type="Proteomes" id="UP000823674">
    <property type="component" value="Chromosome A09"/>
</dbReference>
<gene>
    <name evidence="2" type="primary">A09g504860.1_BraROA</name>
    <name evidence="2" type="ORF">IGI04_034993</name>
</gene>
<comment type="caution">
    <text evidence="2">The sequence shown here is derived from an EMBL/GenBank/DDBJ whole genome shotgun (WGS) entry which is preliminary data.</text>
</comment>
<keyword evidence="1" id="KW-0472">Membrane</keyword>
<protein>
    <submittedName>
        <fullName evidence="2">Uncharacterized protein</fullName>
    </submittedName>
</protein>
<evidence type="ECO:0000313" key="3">
    <source>
        <dbReference type="Proteomes" id="UP000823674"/>
    </source>
</evidence>
<sequence length="80" mass="8799">MSSSEMRVSVVSVQRLSEAESVGSRRSDAWRTDGQDLHTCLASASSTHAYPSLSVLGLRVWTLCRFSLLGLGFWLVLLAR</sequence>
<feature type="transmembrane region" description="Helical" evidence="1">
    <location>
        <begin position="60"/>
        <end position="79"/>
    </location>
</feature>
<proteinExistence type="predicted"/>
<dbReference type="EMBL" id="JADBGQ010000008">
    <property type="protein sequence ID" value="KAG5383523.1"/>
    <property type="molecule type" value="Genomic_DNA"/>
</dbReference>
<keyword evidence="1" id="KW-0812">Transmembrane</keyword>
<evidence type="ECO:0000313" key="2">
    <source>
        <dbReference type="EMBL" id="KAG5383523.1"/>
    </source>
</evidence>
<keyword evidence="3" id="KW-1185">Reference proteome</keyword>
<keyword evidence="1" id="KW-1133">Transmembrane helix</keyword>
<reference evidence="2 3" key="1">
    <citation type="submission" date="2021-03" db="EMBL/GenBank/DDBJ databases">
        <authorList>
            <person name="King G.J."/>
            <person name="Bancroft I."/>
            <person name="Baten A."/>
            <person name="Bloomfield J."/>
            <person name="Borpatragohain P."/>
            <person name="He Z."/>
            <person name="Irish N."/>
            <person name="Irwin J."/>
            <person name="Liu K."/>
            <person name="Mauleon R.P."/>
            <person name="Moore J."/>
            <person name="Morris R."/>
            <person name="Ostergaard L."/>
            <person name="Wang B."/>
            <person name="Wells R."/>
        </authorList>
    </citation>
    <scope>NUCLEOTIDE SEQUENCE [LARGE SCALE GENOMIC DNA]</scope>
    <source>
        <strain evidence="2">R-o-18</strain>
        <tissue evidence="2">Leaf</tissue>
    </source>
</reference>
<evidence type="ECO:0000256" key="1">
    <source>
        <dbReference type="SAM" id="Phobius"/>
    </source>
</evidence>
<accession>A0ABQ7LAD0</accession>